<dbReference type="RefSeq" id="WP_118521605.1">
    <property type="nucleotide sequence ID" value="NZ_AP031426.1"/>
</dbReference>
<accession>A0A6L8T7S6</accession>
<sequence>MRKELKKVIEKIAIKAASSNVNETCSWITYQPKVPESVKKLKKH</sequence>
<evidence type="ECO:0000313" key="1">
    <source>
        <dbReference type="EMBL" id="MZL35193.1"/>
    </source>
</evidence>
<proteinExistence type="predicted"/>
<protein>
    <submittedName>
        <fullName evidence="1">Cyclic lactone autoinducer peptide</fullName>
    </submittedName>
</protein>
<reference evidence="1 2" key="1">
    <citation type="journal article" date="2019" name="Nat. Med.">
        <title>A library of human gut bacterial isolates paired with longitudinal multiomics data enables mechanistic microbiome research.</title>
        <authorList>
            <person name="Poyet M."/>
            <person name="Groussin M."/>
            <person name="Gibbons S.M."/>
            <person name="Avila-Pacheco J."/>
            <person name="Jiang X."/>
            <person name="Kearney S.M."/>
            <person name="Perrotta A.R."/>
            <person name="Berdy B."/>
            <person name="Zhao S."/>
            <person name="Lieberman T.D."/>
            <person name="Swanson P.K."/>
            <person name="Smith M."/>
            <person name="Roesemann S."/>
            <person name="Alexander J.E."/>
            <person name="Rich S.A."/>
            <person name="Livny J."/>
            <person name="Vlamakis H."/>
            <person name="Clish C."/>
            <person name="Bullock K."/>
            <person name="Deik A."/>
            <person name="Scott J."/>
            <person name="Pierce K.A."/>
            <person name="Xavier R.J."/>
            <person name="Alm E.J."/>
        </authorList>
    </citation>
    <scope>NUCLEOTIDE SEQUENCE [LARGE SCALE GENOMIC DNA]</scope>
    <source>
        <strain evidence="1 2">BIOML-A1</strain>
    </source>
</reference>
<gene>
    <name evidence="1" type="ORF">GT728_18925</name>
</gene>
<organism evidence="1 2">
    <name type="scientific">Blautia wexlerae</name>
    <dbReference type="NCBI Taxonomy" id="418240"/>
    <lineage>
        <taxon>Bacteria</taxon>
        <taxon>Bacillati</taxon>
        <taxon>Bacillota</taxon>
        <taxon>Clostridia</taxon>
        <taxon>Lachnospirales</taxon>
        <taxon>Lachnospiraceae</taxon>
        <taxon>Blautia</taxon>
    </lineage>
</organism>
<dbReference type="NCBIfam" id="TIGR04223">
    <property type="entry name" value="quorum_AgrD"/>
    <property type="match status" value="1"/>
</dbReference>
<dbReference type="EMBL" id="WWVQ01000077">
    <property type="protein sequence ID" value="MZL35193.1"/>
    <property type="molecule type" value="Genomic_DNA"/>
</dbReference>
<name>A0A6L8T7S6_9FIRM</name>
<evidence type="ECO:0000313" key="2">
    <source>
        <dbReference type="Proteomes" id="UP000477285"/>
    </source>
</evidence>
<comment type="caution">
    <text evidence="1">The sequence shown here is derived from an EMBL/GenBank/DDBJ whole genome shotgun (WGS) entry which is preliminary data.</text>
</comment>
<dbReference type="InterPro" id="IPR009229">
    <property type="entry name" value="AgrD"/>
</dbReference>
<dbReference type="Proteomes" id="UP000477285">
    <property type="component" value="Unassembled WGS sequence"/>
</dbReference>
<dbReference type="AlphaFoldDB" id="A0A6L8T7S6"/>